<comment type="caution">
    <text evidence="5">The sequence shown here is derived from an EMBL/GenBank/DDBJ whole genome shotgun (WGS) entry which is preliminary data.</text>
</comment>
<dbReference type="GO" id="GO:0008914">
    <property type="term" value="F:leucyl-tRNA--protein transferase activity"/>
    <property type="evidence" value="ECO:0007669"/>
    <property type="project" value="UniProtKB-UniRule"/>
</dbReference>
<organism evidence="5 6">
    <name type="scientific">Deinobacterium chartae</name>
    <dbReference type="NCBI Taxonomy" id="521158"/>
    <lineage>
        <taxon>Bacteria</taxon>
        <taxon>Thermotogati</taxon>
        <taxon>Deinococcota</taxon>
        <taxon>Deinococci</taxon>
        <taxon>Deinococcales</taxon>
        <taxon>Deinococcaceae</taxon>
        <taxon>Deinobacterium</taxon>
    </lineage>
</organism>
<keyword evidence="6" id="KW-1185">Reference proteome</keyword>
<comment type="similarity">
    <text evidence="4">Belongs to the L/F-transferase family.</text>
</comment>
<keyword evidence="1 4" id="KW-0963">Cytoplasm</keyword>
<dbReference type="AlphaFoldDB" id="A0A841HYI0"/>
<evidence type="ECO:0000256" key="2">
    <source>
        <dbReference type="ARBA" id="ARBA00022679"/>
    </source>
</evidence>
<dbReference type="GO" id="GO:0030163">
    <property type="term" value="P:protein catabolic process"/>
    <property type="evidence" value="ECO:0007669"/>
    <property type="project" value="UniProtKB-UniRule"/>
</dbReference>
<dbReference type="InterPro" id="IPR016181">
    <property type="entry name" value="Acyl_CoA_acyltransferase"/>
</dbReference>
<evidence type="ECO:0000256" key="4">
    <source>
        <dbReference type="HAMAP-Rule" id="MF_00688"/>
    </source>
</evidence>
<dbReference type="PANTHER" id="PTHR30098">
    <property type="entry name" value="LEUCYL/PHENYLALANYL-TRNA--PROTEIN TRANSFERASE"/>
    <property type="match status" value="1"/>
</dbReference>
<keyword evidence="2 4" id="KW-0808">Transferase</keyword>
<comment type="catalytic activity">
    <reaction evidence="4">
        <text>N-terminal L-lysyl-[protein] + L-leucyl-tRNA(Leu) = N-terminal L-leucyl-L-lysyl-[protein] + tRNA(Leu) + H(+)</text>
        <dbReference type="Rhea" id="RHEA:12340"/>
        <dbReference type="Rhea" id="RHEA-COMP:9613"/>
        <dbReference type="Rhea" id="RHEA-COMP:9622"/>
        <dbReference type="Rhea" id="RHEA-COMP:12670"/>
        <dbReference type="Rhea" id="RHEA-COMP:12671"/>
        <dbReference type="ChEBI" id="CHEBI:15378"/>
        <dbReference type="ChEBI" id="CHEBI:65249"/>
        <dbReference type="ChEBI" id="CHEBI:78442"/>
        <dbReference type="ChEBI" id="CHEBI:78494"/>
        <dbReference type="ChEBI" id="CHEBI:133043"/>
        <dbReference type="EC" id="2.3.2.6"/>
    </reaction>
</comment>
<dbReference type="NCBIfam" id="TIGR00667">
    <property type="entry name" value="aat"/>
    <property type="match status" value="1"/>
</dbReference>
<evidence type="ECO:0000256" key="1">
    <source>
        <dbReference type="ARBA" id="ARBA00022490"/>
    </source>
</evidence>
<protein>
    <recommendedName>
        <fullName evidence="4">Leucyl/phenylalanyl-tRNA--protein transferase</fullName>
        <ecNumber evidence="4">2.3.2.6</ecNumber>
    </recommendedName>
    <alternativeName>
        <fullName evidence="4">L/F-transferase</fullName>
    </alternativeName>
    <alternativeName>
        <fullName evidence="4">Leucyltransferase</fullName>
    </alternativeName>
    <alternativeName>
        <fullName evidence="4">Phenyalanyltransferase</fullName>
    </alternativeName>
</protein>
<dbReference type="RefSeq" id="WP_183985872.1">
    <property type="nucleotide sequence ID" value="NZ_JACHHG010000004.1"/>
</dbReference>
<dbReference type="PANTHER" id="PTHR30098:SF2">
    <property type="entry name" value="LEUCYL_PHENYLALANYL-TRNA--PROTEIN TRANSFERASE"/>
    <property type="match status" value="1"/>
</dbReference>
<dbReference type="EMBL" id="JACHHG010000004">
    <property type="protein sequence ID" value="MBB6097943.1"/>
    <property type="molecule type" value="Genomic_DNA"/>
</dbReference>
<evidence type="ECO:0000256" key="3">
    <source>
        <dbReference type="ARBA" id="ARBA00023315"/>
    </source>
</evidence>
<evidence type="ECO:0000313" key="5">
    <source>
        <dbReference type="EMBL" id="MBB6097943.1"/>
    </source>
</evidence>
<dbReference type="InterPro" id="IPR004616">
    <property type="entry name" value="Leu/Phe-tRNA_Trfase"/>
</dbReference>
<dbReference type="EC" id="2.3.2.6" evidence="4"/>
<sequence>MNGTVADLLEGYARGYFLMADDAGELRWYSSRRHALIPLDERFHVPRSLRRALNSGRFEVRINADFEGVVRGCASRAETWISVELMAIYRSLHRAGFAHSFETWSEGRLAGGVLGIALGGAFIGETMFYAVPEASKVAMVRLVEHLRARGFVLFDAQLTNAHLERFGAYEVPEAAYRRMLRAALEVEASFVP</sequence>
<gene>
    <name evidence="4" type="primary">aat</name>
    <name evidence="5" type="ORF">HNR42_001366</name>
</gene>
<dbReference type="Gene3D" id="3.40.630.70">
    <property type="entry name" value="Leucyl/phenylalanyl-tRNA-protein transferase, C-terminal domain"/>
    <property type="match status" value="1"/>
</dbReference>
<proteinExistence type="inferred from homology"/>
<dbReference type="Proteomes" id="UP000569951">
    <property type="component" value="Unassembled WGS sequence"/>
</dbReference>
<comment type="catalytic activity">
    <reaction evidence="4">
        <text>N-terminal L-arginyl-[protein] + L-leucyl-tRNA(Leu) = N-terminal L-leucyl-L-arginyl-[protein] + tRNA(Leu) + H(+)</text>
        <dbReference type="Rhea" id="RHEA:50416"/>
        <dbReference type="Rhea" id="RHEA-COMP:9613"/>
        <dbReference type="Rhea" id="RHEA-COMP:9622"/>
        <dbReference type="Rhea" id="RHEA-COMP:12672"/>
        <dbReference type="Rhea" id="RHEA-COMP:12673"/>
        <dbReference type="ChEBI" id="CHEBI:15378"/>
        <dbReference type="ChEBI" id="CHEBI:64719"/>
        <dbReference type="ChEBI" id="CHEBI:78442"/>
        <dbReference type="ChEBI" id="CHEBI:78494"/>
        <dbReference type="ChEBI" id="CHEBI:133044"/>
        <dbReference type="EC" id="2.3.2.6"/>
    </reaction>
</comment>
<reference evidence="5 6" key="1">
    <citation type="submission" date="2020-08" db="EMBL/GenBank/DDBJ databases">
        <title>Genomic Encyclopedia of Type Strains, Phase IV (KMG-IV): sequencing the most valuable type-strain genomes for metagenomic binning, comparative biology and taxonomic classification.</title>
        <authorList>
            <person name="Goeker M."/>
        </authorList>
    </citation>
    <scope>NUCLEOTIDE SEQUENCE [LARGE SCALE GENOMIC DNA]</scope>
    <source>
        <strain evidence="5 6">DSM 21458</strain>
    </source>
</reference>
<dbReference type="HAMAP" id="MF_00688">
    <property type="entry name" value="Leu_Phe_trans"/>
    <property type="match status" value="1"/>
</dbReference>
<keyword evidence="3 4" id="KW-0012">Acyltransferase</keyword>
<dbReference type="SUPFAM" id="SSF55729">
    <property type="entry name" value="Acyl-CoA N-acyltransferases (Nat)"/>
    <property type="match status" value="1"/>
</dbReference>
<dbReference type="GO" id="GO:0005737">
    <property type="term" value="C:cytoplasm"/>
    <property type="evidence" value="ECO:0007669"/>
    <property type="project" value="UniProtKB-SubCell"/>
</dbReference>
<comment type="subcellular location">
    <subcellularLocation>
        <location evidence="4">Cytoplasm</location>
    </subcellularLocation>
</comment>
<dbReference type="Pfam" id="PF03588">
    <property type="entry name" value="Leu_Phe_trans"/>
    <property type="match status" value="1"/>
</dbReference>
<evidence type="ECO:0000313" key="6">
    <source>
        <dbReference type="Proteomes" id="UP000569951"/>
    </source>
</evidence>
<comment type="function">
    <text evidence="4">Functions in the N-end rule pathway of protein degradation where it conjugates Leu, Phe and, less efficiently, Met from aminoacyl-tRNAs to the N-termini of proteins containing an N-terminal arginine or lysine.</text>
</comment>
<dbReference type="InterPro" id="IPR042203">
    <property type="entry name" value="Leu/Phe-tRNA_Trfase_C"/>
</dbReference>
<comment type="catalytic activity">
    <reaction evidence="4">
        <text>L-phenylalanyl-tRNA(Phe) + an N-terminal L-alpha-aminoacyl-[protein] = an N-terminal L-phenylalanyl-L-alpha-aminoacyl-[protein] + tRNA(Phe)</text>
        <dbReference type="Rhea" id="RHEA:43632"/>
        <dbReference type="Rhea" id="RHEA-COMP:9668"/>
        <dbReference type="Rhea" id="RHEA-COMP:9699"/>
        <dbReference type="Rhea" id="RHEA-COMP:10636"/>
        <dbReference type="Rhea" id="RHEA-COMP:10637"/>
        <dbReference type="ChEBI" id="CHEBI:78442"/>
        <dbReference type="ChEBI" id="CHEBI:78531"/>
        <dbReference type="ChEBI" id="CHEBI:78597"/>
        <dbReference type="ChEBI" id="CHEBI:83561"/>
        <dbReference type="EC" id="2.3.2.6"/>
    </reaction>
</comment>
<name>A0A841HYI0_9DEIO</name>
<accession>A0A841HYI0</accession>